<organism evidence="2 3">
    <name type="scientific">Mytilus coruscus</name>
    <name type="common">Sea mussel</name>
    <dbReference type="NCBI Taxonomy" id="42192"/>
    <lineage>
        <taxon>Eukaryota</taxon>
        <taxon>Metazoa</taxon>
        <taxon>Spiralia</taxon>
        <taxon>Lophotrochozoa</taxon>
        <taxon>Mollusca</taxon>
        <taxon>Bivalvia</taxon>
        <taxon>Autobranchia</taxon>
        <taxon>Pteriomorphia</taxon>
        <taxon>Mytilida</taxon>
        <taxon>Mytiloidea</taxon>
        <taxon>Mytilidae</taxon>
        <taxon>Mytilinae</taxon>
        <taxon>Mytilus</taxon>
    </lineage>
</organism>
<keyword evidence="2" id="KW-0808">Transferase</keyword>
<feature type="domain" description="Deoxynucleoside kinase" evidence="1">
    <location>
        <begin position="38"/>
        <end position="221"/>
    </location>
</feature>
<dbReference type="Gene3D" id="3.40.50.300">
    <property type="entry name" value="P-loop containing nucleotide triphosphate hydrolases"/>
    <property type="match status" value="1"/>
</dbReference>
<dbReference type="InterPro" id="IPR027417">
    <property type="entry name" value="P-loop_NTPase"/>
</dbReference>
<evidence type="ECO:0000313" key="2">
    <source>
        <dbReference type="EMBL" id="CAC5382274.1"/>
    </source>
</evidence>
<dbReference type="Proteomes" id="UP000507470">
    <property type="component" value="Unassembled WGS sequence"/>
</dbReference>
<dbReference type="EMBL" id="CACVKT020003176">
    <property type="protein sequence ID" value="CAC5382274.1"/>
    <property type="molecule type" value="Genomic_DNA"/>
</dbReference>
<dbReference type="EC" id="2.7.1.21" evidence="2"/>
<dbReference type="Pfam" id="PF01712">
    <property type="entry name" value="dNK"/>
    <property type="match status" value="1"/>
</dbReference>
<dbReference type="PANTHER" id="PTHR10513:SF24">
    <property type="entry name" value="THYMIDINE KINASE 2, MITOCHONDRIAL"/>
    <property type="match status" value="1"/>
</dbReference>
<dbReference type="CDD" id="cd01673">
    <property type="entry name" value="dNK"/>
    <property type="match status" value="1"/>
</dbReference>
<evidence type="ECO:0000313" key="3">
    <source>
        <dbReference type="Proteomes" id="UP000507470"/>
    </source>
</evidence>
<evidence type="ECO:0000259" key="1">
    <source>
        <dbReference type="Pfam" id="PF01712"/>
    </source>
</evidence>
<protein>
    <submittedName>
        <fullName evidence="2">Tdk</fullName>
        <ecNumber evidence="2">2.7.1.21</ecNumber>
    </submittedName>
</protein>
<proteinExistence type="predicted"/>
<dbReference type="SUPFAM" id="SSF52540">
    <property type="entry name" value="P-loop containing nucleoside triphosphate hydrolases"/>
    <property type="match status" value="1"/>
</dbReference>
<accession>A0A6J8BHB0</accession>
<sequence>MQGETIKLFLPSFQLDSSCTMYSKANFIFIYNNNITYSYMLIPEPVSKWKDVNGFNTLEMMYKDASRWSLAFQSYVQLTMAEGHRKDVKDKHKSIKMMERSIFSARYCFVENLRRQDLMAEVDYCILSEFYKWILNHEDTNMDLIVYLRADPHICQERIRKRNRHEEKDVPVEYLQSLHDLHEDWLMHQKQFELPAPVIVIEANDDISKLYPKFNQCKEEIFSKIQSLPSMEELEKDIFKEVNLS</sequence>
<reference evidence="2 3" key="1">
    <citation type="submission" date="2020-06" db="EMBL/GenBank/DDBJ databases">
        <authorList>
            <person name="Li R."/>
            <person name="Bekaert M."/>
        </authorList>
    </citation>
    <scope>NUCLEOTIDE SEQUENCE [LARGE SCALE GENOMIC DNA]</scope>
    <source>
        <strain evidence="3">wild</strain>
    </source>
</reference>
<dbReference type="InterPro" id="IPR050566">
    <property type="entry name" value="Deoxyribonucleoside_kinase"/>
</dbReference>
<dbReference type="GO" id="GO:0005739">
    <property type="term" value="C:mitochondrion"/>
    <property type="evidence" value="ECO:0007669"/>
    <property type="project" value="TreeGrafter"/>
</dbReference>
<dbReference type="GO" id="GO:0004797">
    <property type="term" value="F:thymidine kinase activity"/>
    <property type="evidence" value="ECO:0007669"/>
    <property type="project" value="UniProtKB-EC"/>
</dbReference>
<dbReference type="AlphaFoldDB" id="A0A6J8BHB0"/>
<keyword evidence="3" id="KW-1185">Reference proteome</keyword>
<gene>
    <name evidence="2" type="ORF">MCOR_18117</name>
</gene>
<dbReference type="PANTHER" id="PTHR10513">
    <property type="entry name" value="DEOXYNUCLEOSIDE KINASE"/>
    <property type="match status" value="1"/>
</dbReference>
<dbReference type="OrthoDB" id="567086at2759"/>
<name>A0A6J8BHB0_MYTCO</name>
<dbReference type="InterPro" id="IPR031314">
    <property type="entry name" value="DNK_dom"/>
</dbReference>